<dbReference type="SUPFAM" id="SSF55729">
    <property type="entry name" value="Acyl-CoA N-acyltransferases (Nat)"/>
    <property type="match status" value="1"/>
</dbReference>
<evidence type="ECO:0000313" key="3">
    <source>
        <dbReference type="Proteomes" id="UP001596138"/>
    </source>
</evidence>
<keyword evidence="3" id="KW-1185">Reference proteome</keyword>
<protein>
    <submittedName>
        <fullName evidence="2">GNAT family N-acetyltransferase</fullName>
    </submittedName>
</protein>
<dbReference type="Proteomes" id="UP001596138">
    <property type="component" value="Unassembled WGS sequence"/>
</dbReference>
<dbReference type="InterPro" id="IPR016181">
    <property type="entry name" value="Acyl_CoA_acyltransferase"/>
</dbReference>
<reference evidence="3" key="1">
    <citation type="journal article" date="2019" name="Int. J. Syst. Evol. Microbiol.">
        <title>The Global Catalogue of Microorganisms (GCM) 10K type strain sequencing project: providing services to taxonomists for standard genome sequencing and annotation.</title>
        <authorList>
            <consortium name="The Broad Institute Genomics Platform"/>
            <consortium name="The Broad Institute Genome Sequencing Center for Infectious Disease"/>
            <person name="Wu L."/>
            <person name="Ma J."/>
        </authorList>
    </citation>
    <scope>NUCLEOTIDE SEQUENCE [LARGE SCALE GENOMIC DNA]</scope>
    <source>
        <strain evidence="3">CGMCC 4.7317</strain>
    </source>
</reference>
<organism evidence="2 3">
    <name type="scientific">Longivirga aurantiaca</name>
    <dbReference type="NCBI Taxonomy" id="1837743"/>
    <lineage>
        <taxon>Bacteria</taxon>
        <taxon>Bacillati</taxon>
        <taxon>Actinomycetota</taxon>
        <taxon>Actinomycetes</taxon>
        <taxon>Sporichthyales</taxon>
        <taxon>Sporichthyaceae</taxon>
        <taxon>Longivirga</taxon>
    </lineage>
</organism>
<dbReference type="PROSITE" id="PS51186">
    <property type="entry name" value="GNAT"/>
    <property type="match status" value="1"/>
</dbReference>
<evidence type="ECO:0000313" key="2">
    <source>
        <dbReference type="EMBL" id="MFC6238339.1"/>
    </source>
</evidence>
<name>A0ABW1T233_9ACTN</name>
<sequence length="279" mass="29244">MSPAPDDRQRALHAELEEALPGDLWIRFDVDPGHLQRIATDPGRAAAVVSHHAWRGARWVSGYAADPLDPGHVAAAVALLTRLADAGTGIGEPVTGVTVPRGGLALLPDHLQPREHDEWDAWCTLVPPAPQSTPYGDAARVVDLDAGDPRIAALLEVSSPTASIPAGDPRVVRWAGIEDPERGLPDTGGLAAVLAVTRQRSGSHHLNSVATHPERRGTRLARLLCAEVTADSLAAGVPAVSLGMYADNDAARSVYASLGFRWLRGSSSGALAVAGPDHH</sequence>
<gene>
    <name evidence="2" type="ORF">ACFQGU_10660</name>
</gene>
<dbReference type="InterPro" id="IPR000182">
    <property type="entry name" value="GNAT_dom"/>
</dbReference>
<evidence type="ECO:0000259" key="1">
    <source>
        <dbReference type="PROSITE" id="PS51186"/>
    </source>
</evidence>
<dbReference type="Gene3D" id="3.40.630.30">
    <property type="match status" value="1"/>
</dbReference>
<accession>A0ABW1T233</accession>
<feature type="domain" description="N-acetyltransferase" evidence="1">
    <location>
        <begin position="139"/>
        <end position="279"/>
    </location>
</feature>
<comment type="caution">
    <text evidence="2">The sequence shown here is derived from an EMBL/GenBank/DDBJ whole genome shotgun (WGS) entry which is preliminary data.</text>
</comment>
<proteinExistence type="predicted"/>
<dbReference type="RefSeq" id="WP_386766468.1">
    <property type="nucleotide sequence ID" value="NZ_JBHSTI010000008.1"/>
</dbReference>
<dbReference type="EMBL" id="JBHSTI010000008">
    <property type="protein sequence ID" value="MFC6238339.1"/>
    <property type="molecule type" value="Genomic_DNA"/>
</dbReference>
<dbReference type="Pfam" id="PF00583">
    <property type="entry name" value="Acetyltransf_1"/>
    <property type="match status" value="1"/>
</dbReference>